<feature type="binding site" evidence="8">
    <location>
        <begin position="149"/>
        <end position="152"/>
    </location>
    <ligand>
        <name>ATP</name>
        <dbReference type="ChEBI" id="CHEBI:30616"/>
    </ligand>
</feature>
<protein>
    <recommendedName>
        <fullName evidence="8">Pantothenate synthetase</fullName>
        <shortName evidence="8">PS</shortName>
        <ecNumber evidence="8">6.3.2.1</ecNumber>
    </recommendedName>
    <alternativeName>
        <fullName evidence="8">Pantoate--beta-alanine ligase</fullName>
    </alternativeName>
    <alternativeName>
        <fullName evidence="8">Pantoate-activating enzyme</fullName>
    </alternativeName>
</protein>
<dbReference type="PANTHER" id="PTHR21299">
    <property type="entry name" value="CYTIDYLATE KINASE/PANTOATE-BETA-ALANINE LIGASE"/>
    <property type="match status" value="1"/>
</dbReference>
<dbReference type="GO" id="GO:0004592">
    <property type="term" value="F:pantoate-beta-alanine ligase activity"/>
    <property type="evidence" value="ECO:0007669"/>
    <property type="project" value="UniProtKB-UniRule"/>
</dbReference>
<comment type="miscellaneous">
    <text evidence="8">The reaction proceeds by a bi uni uni bi ping pong mechanism.</text>
</comment>
<feature type="binding site" evidence="8">
    <location>
        <position position="178"/>
    </location>
    <ligand>
        <name>ATP</name>
        <dbReference type="ChEBI" id="CHEBI:30616"/>
    </ligand>
</feature>
<keyword evidence="6 8" id="KW-0067">ATP-binding</keyword>
<dbReference type="PANTHER" id="PTHR21299:SF1">
    <property type="entry name" value="PANTOATE--BETA-ALANINE LIGASE"/>
    <property type="match status" value="1"/>
</dbReference>
<keyword evidence="5 8" id="KW-0547">Nucleotide-binding</keyword>
<evidence type="ECO:0000256" key="1">
    <source>
        <dbReference type="ARBA" id="ARBA00004990"/>
    </source>
</evidence>
<dbReference type="OrthoDB" id="9773087at2"/>
<evidence type="ECO:0000256" key="5">
    <source>
        <dbReference type="ARBA" id="ARBA00022741"/>
    </source>
</evidence>
<dbReference type="Proteomes" id="UP000250744">
    <property type="component" value="Unassembled WGS sequence"/>
</dbReference>
<feature type="binding site" evidence="8">
    <location>
        <position position="61"/>
    </location>
    <ligand>
        <name>(R)-pantoate</name>
        <dbReference type="ChEBI" id="CHEBI:15980"/>
    </ligand>
</feature>
<dbReference type="SUPFAM" id="SSF52374">
    <property type="entry name" value="Nucleotidylyl transferase"/>
    <property type="match status" value="1"/>
</dbReference>
<comment type="function">
    <text evidence="8">Catalyzes the condensation of pantoate with beta-alanine in an ATP-dependent reaction via a pantoyl-adenylate intermediate.</text>
</comment>
<evidence type="ECO:0000256" key="3">
    <source>
        <dbReference type="ARBA" id="ARBA00022598"/>
    </source>
</evidence>
<dbReference type="EC" id="6.3.2.1" evidence="8"/>
<dbReference type="NCBIfam" id="TIGR00125">
    <property type="entry name" value="cyt_tran_rel"/>
    <property type="match status" value="1"/>
</dbReference>
<feature type="active site" description="Proton donor" evidence="8">
    <location>
        <position position="37"/>
    </location>
</feature>
<name>A0A364NHT0_9GAMM</name>
<feature type="binding site" evidence="8">
    <location>
        <position position="155"/>
    </location>
    <ligand>
        <name>(R)-pantoate</name>
        <dbReference type="ChEBI" id="CHEBI:15980"/>
    </ligand>
</feature>
<keyword evidence="4 8" id="KW-0566">Pantothenate biosynthesis</keyword>
<evidence type="ECO:0000256" key="7">
    <source>
        <dbReference type="ARBA" id="ARBA00048258"/>
    </source>
</evidence>
<evidence type="ECO:0000256" key="2">
    <source>
        <dbReference type="ARBA" id="ARBA00009256"/>
    </source>
</evidence>
<dbReference type="RefSeq" id="WP_112160548.1">
    <property type="nucleotide sequence ID" value="NZ_QKRX01000020.1"/>
</dbReference>
<comment type="similarity">
    <text evidence="2 8">Belongs to the pantothenate synthetase family.</text>
</comment>
<proteinExistence type="inferred from homology"/>
<evidence type="ECO:0000256" key="4">
    <source>
        <dbReference type="ARBA" id="ARBA00022655"/>
    </source>
</evidence>
<dbReference type="GO" id="GO:0005829">
    <property type="term" value="C:cytosol"/>
    <property type="evidence" value="ECO:0007669"/>
    <property type="project" value="TreeGrafter"/>
</dbReference>
<dbReference type="InterPro" id="IPR042176">
    <property type="entry name" value="Pantoate_ligase_C"/>
</dbReference>
<dbReference type="NCBIfam" id="TIGR00018">
    <property type="entry name" value="panC"/>
    <property type="match status" value="1"/>
</dbReference>
<comment type="catalytic activity">
    <reaction evidence="7 8">
        <text>(R)-pantoate + beta-alanine + ATP = (R)-pantothenate + AMP + diphosphate + H(+)</text>
        <dbReference type="Rhea" id="RHEA:10912"/>
        <dbReference type="ChEBI" id="CHEBI:15378"/>
        <dbReference type="ChEBI" id="CHEBI:15980"/>
        <dbReference type="ChEBI" id="CHEBI:29032"/>
        <dbReference type="ChEBI" id="CHEBI:30616"/>
        <dbReference type="ChEBI" id="CHEBI:33019"/>
        <dbReference type="ChEBI" id="CHEBI:57966"/>
        <dbReference type="ChEBI" id="CHEBI:456215"/>
        <dbReference type="EC" id="6.3.2.1"/>
    </reaction>
</comment>
<sequence>MQTIITIDELRSALKPHRHQNRRIALVPTMGNLHAGHIRLVEEAVKKADIVVASIFVNPLQFGANEDLDKYPRTLDADKLKLEAAGCDFLFTPSDHEVYPEGRNTQTLVEVPGLSELYCGHSRPGHFVGVATVVCKLFNIVQPDIAFFGKKDFQQLRVIRKMVADLCIPIEIVGIPIVRADSGLALSSRNGYLSAEELAAASQMHQVLMDCADKIRQGERSFRELEDSALNLLESSGFKRDYLRIVRQEDLLAAQTEDTKLVILAAAYMRHTRLIDNIEIDL</sequence>
<dbReference type="Gene3D" id="3.30.1300.10">
    <property type="entry name" value="Pantoate-beta-alanine ligase, C-terminal domain"/>
    <property type="match status" value="1"/>
</dbReference>
<dbReference type="AlphaFoldDB" id="A0A364NHT0"/>
<dbReference type="Pfam" id="PF02569">
    <property type="entry name" value="Pantoate_ligase"/>
    <property type="match status" value="1"/>
</dbReference>
<accession>A0A364NHT0</accession>
<dbReference type="GO" id="GO:0005524">
    <property type="term" value="F:ATP binding"/>
    <property type="evidence" value="ECO:0007669"/>
    <property type="project" value="UniProtKB-KW"/>
</dbReference>
<dbReference type="InterPro" id="IPR014729">
    <property type="entry name" value="Rossmann-like_a/b/a_fold"/>
</dbReference>
<dbReference type="EMBL" id="QKRX01000020">
    <property type="protein sequence ID" value="RAU16604.1"/>
    <property type="molecule type" value="Genomic_DNA"/>
</dbReference>
<comment type="caution">
    <text evidence="9">The sequence shown here is derived from an EMBL/GenBank/DDBJ whole genome shotgun (WGS) entry which is preliminary data.</text>
</comment>
<evidence type="ECO:0000256" key="8">
    <source>
        <dbReference type="HAMAP-Rule" id="MF_00158"/>
    </source>
</evidence>
<dbReference type="FunFam" id="3.40.50.620:FF:000013">
    <property type="entry name" value="Pantothenate synthetase"/>
    <property type="match status" value="1"/>
</dbReference>
<comment type="pathway">
    <text evidence="1 8">Cofactor biosynthesis; (R)-pantothenate biosynthesis; (R)-pantothenate from (R)-pantoate and beta-alanine: step 1/1.</text>
</comment>
<feature type="binding site" evidence="8">
    <location>
        <begin position="30"/>
        <end position="37"/>
    </location>
    <ligand>
        <name>ATP</name>
        <dbReference type="ChEBI" id="CHEBI:30616"/>
    </ligand>
</feature>
<evidence type="ECO:0000313" key="9">
    <source>
        <dbReference type="EMBL" id="RAU16604.1"/>
    </source>
</evidence>
<dbReference type="GO" id="GO:0015940">
    <property type="term" value="P:pantothenate biosynthetic process"/>
    <property type="evidence" value="ECO:0007669"/>
    <property type="project" value="UniProtKB-UniRule"/>
</dbReference>
<dbReference type="CDD" id="cd00560">
    <property type="entry name" value="PanC"/>
    <property type="match status" value="1"/>
</dbReference>
<evidence type="ECO:0000256" key="6">
    <source>
        <dbReference type="ARBA" id="ARBA00022840"/>
    </source>
</evidence>
<feature type="binding site" evidence="8">
    <location>
        <begin position="186"/>
        <end position="189"/>
    </location>
    <ligand>
        <name>ATP</name>
        <dbReference type="ChEBI" id="CHEBI:30616"/>
    </ligand>
</feature>
<dbReference type="Gene3D" id="3.40.50.620">
    <property type="entry name" value="HUPs"/>
    <property type="match status" value="1"/>
</dbReference>
<keyword evidence="10" id="KW-1185">Reference proteome</keyword>
<reference evidence="9 10" key="1">
    <citation type="submission" date="2018-06" db="EMBL/GenBank/DDBJ databases">
        <title>Nitrincola tibetense sp. nov., isolated from Lake XuguoCo on Tibetan Plateau.</title>
        <authorList>
            <person name="Xing P."/>
        </authorList>
    </citation>
    <scope>NUCLEOTIDE SEQUENCE [LARGE SCALE GENOMIC DNA]</scope>
    <source>
        <strain evidence="10">xg18</strain>
    </source>
</reference>
<feature type="binding site" evidence="8">
    <location>
        <position position="61"/>
    </location>
    <ligand>
        <name>beta-alanine</name>
        <dbReference type="ChEBI" id="CHEBI:57966"/>
    </ligand>
</feature>
<dbReference type="InterPro" id="IPR003721">
    <property type="entry name" value="Pantoate_ligase"/>
</dbReference>
<dbReference type="HAMAP" id="MF_00158">
    <property type="entry name" value="PanC"/>
    <property type="match status" value="1"/>
</dbReference>
<comment type="subcellular location">
    <subcellularLocation>
        <location evidence="8">Cytoplasm</location>
    </subcellularLocation>
</comment>
<dbReference type="UniPathway" id="UPA00028">
    <property type="reaction ID" value="UER00005"/>
</dbReference>
<evidence type="ECO:0000313" key="10">
    <source>
        <dbReference type="Proteomes" id="UP000250744"/>
    </source>
</evidence>
<gene>
    <name evidence="8" type="primary">panC</name>
    <name evidence="9" type="ORF">DN062_17290</name>
</gene>
<keyword evidence="8" id="KW-0963">Cytoplasm</keyword>
<keyword evidence="3 8" id="KW-0436">Ligase</keyword>
<dbReference type="InterPro" id="IPR004821">
    <property type="entry name" value="Cyt_trans-like"/>
</dbReference>
<organism evidence="9 10">
    <name type="scientific">Nitrincola tibetensis</name>
    <dbReference type="NCBI Taxonomy" id="2219697"/>
    <lineage>
        <taxon>Bacteria</taxon>
        <taxon>Pseudomonadati</taxon>
        <taxon>Pseudomonadota</taxon>
        <taxon>Gammaproteobacteria</taxon>
        <taxon>Oceanospirillales</taxon>
        <taxon>Oceanospirillaceae</taxon>
        <taxon>Nitrincola</taxon>
    </lineage>
</organism>
<comment type="subunit">
    <text evidence="8">Homodimer.</text>
</comment>